<dbReference type="AlphaFoldDB" id="A0AAD9TZ68"/>
<keyword evidence="11 13" id="KW-0472">Membrane</keyword>
<dbReference type="GO" id="GO:0020037">
    <property type="term" value="F:heme binding"/>
    <property type="evidence" value="ECO:0007669"/>
    <property type="project" value="InterPro"/>
</dbReference>
<evidence type="ECO:0000256" key="5">
    <source>
        <dbReference type="ARBA" id="ARBA00022692"/>
    </source>
</evidence>
<comment type="caution">
    <text evidence="14">The sequence shown here is derived from an EMBL/GenBank/DDBJ whole genome shotgun (WGS) entry which is preliminary data.</text>
</comment>
<dbReference type="GO" id="GO:0016705">
    <property type="term" value="F:oxidoreductase activity, acting on paired donors, with incorporation or reduction of molecular oxygen"/>
    <property type="evidence" value="ECO:0007669"/>
    <property type="project" value="InterPro"/>
</dbReference>
<evidence type="ECO:0000313" key="15">
    <source>
        <dbReference type="Proteomes" id="UP001280121"/>
    </source>
</evidence>
<dbReference type="PROSITE" id="PS00086">
    <property type="entry name" value="CYTOCHROME_P450"/>
    <property type="match status" value="2"/>
</dbReference>
<dbReference type="InterPro" id="IPR002401">
    <property type="entry name" value="Cyt_P450_E_grp-I"/>
</dbReference>
<evidence type="ECO:0000256" key="11">
    <source>
        <dbReference type="ARBA" id="ARBA00023136"/>
    </source>
</evidence>
<dbReference type="InterPro" id="IPR036396">
    <property type="entry name" value="Cyt_P450_sf"/>
</dbReference>
<dbReference type="Gene3D" id="1.10.630.10">
    <property type="entry name" value="Cytochrome P450"/>
    <property type="match status" value="2"/>
</dbReference>
<evidence type="ECO:0000256" key="13">
    <source>
        <dbReference type="SAM" id="Phobius"/>
    </source>
</evidence>
<dbReference type="InterPro" id="IPR050665">
    <property type="entry name" value="Cytochrome_P450_Monooxygen"/>
</dbReference>
<evidence type="ECO:0000256" key="1">
    <source>
        <dbReference type="ARBA" id="ARBA00001971"/>
    </source>
</evidence>
<reference evidence="14" key="1">
    <citation type="journal article" date="2023" name="Plant J.">
        <title>Genome sequences and population genomics provide insights into the demographic history, inbreeding, and mutation load of two 'living fossil' tree species of Dipteronia.</title>
        <authorList>
            <person name="Feng Y."/>
            <person name="Comes H.P."/>
            <person name="Chen J."/>
            <person name="Zhu S."/>
            <person name="Lu R."/>
            <person name="Zhang X."/>
            <person name="Li P."/>
            <person name="Qiu J."/>
            <person name="Olsen K.M."/>
            <person name="Qiu Y."/>
        </authorList>
    </citation>
    <scope>NUCLEOTIDE SEQUENCE</scope>
    <source>
        <strain evidence="14">KIB01</strain>
    </source>
</reference>
<dbReference type="EMBL" id="JANJYI010000006">
    <property type="protein sequence ID" value="KAK2645009.1"/>
    <property type="molecule type" value="Genomic_DNA"/>
</dbReference>
<evidence type="ECO:0008006" key="16">
    <source>
        <dbReference type="Google" id="ProtNLM"/>
    </source>
</evidence>
<comment type="similarity">
    <text evidence="3">Belongs to the cytochrome P450 family.</text>
</comment>
<evidence type="ECO:0000256" key="8">
    <source>
        <dbReference type="ARBA" id="ARBA00023002"/>
    </source>
</evidence>
<dbReference type="FunFam" id="1.10.630.10:FF:000029">
    <property type="entry name" value="Cytochrome P450 734A1"/>
    <property type="match status" value="2"/>
</dbReference>
<dbReference type="Proteomes" id="UP001280121">
    <property type="component" value="Unassembled WGS sequence"/>
</dbReference>
<evidence type="ECO:0000256" key="6">
    <source>
        <dbReference type="ARBA" id="ARBA00022723"/>
    </source>
</evidence>
<name>A0AAD9TZ68_9ROSI</name>
<feature type="binding site" description="axial binding residue" evidence="12">
    <location>
        <position position="994"/>
    </location>
    <ligand>
        <name>heme</name>
        <dbReference type="ChEBI" id="CHEBI:30413"/>
    </ligand>
    <ligandPart>
        <name>Fe</name>
        <dbReference type="ChEBI" id="CHEBI:18248"/>
    </ligandPart>
</feature>
<evidence type="ECO:0000256" key="3">
    <source>
        <dbReference type="ARBA" id="ARBA00010617"/>
    </source>
</evidence>
<dbReference type="PRINTS" id="PR00385">
    <property type="entry name" value="P450"/>
</dbReference>
<keyword evidence="8" id="KW-0560">Oxidoreductase</keyword>
<evidence type="ECO:0000256" key="2">
    <source>
        <dbReference type="ARBA" id="ARBA00004167"/>
    </source>
</evidence>
<dbReference type="PANTHER" id="PTHR24282">
    <property type="entry name" value="CYTOCHROME P450 FAMILY MEMBER"/>
    <property type="match status" value="1"/>
</dbReference>
<dbReference type="Pfam" id="PF00067">
    <property type="entry name" value="p450"/>
    <property type="match status" value="2"/>
</dbReference>
<keyword evidence="15" id="KW-1185">Reference proteome</keyword>
<feature type="transmembrane region" description="Helical" evidence="13">
    <location>
        <begin position="6"/>
        <end position="31"/>
    </location>
</feature>
<dbReference type="GO" id="GO:0004497">
    <property type="term" value="F:monooxygenase activity"/>
    <property type="evidence" value="ECO:0007669"/>
    <property type="project" value="UniProtKB-KW"/>
</dbReference>
<keyword evidence="6 12" id="KW-0479">Metal-binding</keyword>
<dbReference type="InterPro" id="IPR001128">
    <property type="entry name" value="Cyt_P450"/>
</dbReference>
<proteinExistence type="inferred from homology"/>
<dbReference type="InterPro" id="IPR017972">
    <property type="entry name" value="Cyt_P450_CS"/>
</dbReference>
<dbReference type="SUPFAM" id="SSF48264">
    <property type="entry name" value="Cytochrome P450"/>
    <property type="match status" value="2"/>
</dbReference>
<keyword evidence="10" id="KW-0503">Monooxygenase</keyword>
<evidence type="ECO:0000256" key="9">
    <source>
        <dbReference type="ARBA" id="ARBA00023004"/>
    </source>
</evidence>
<evidence type="ECO:0000256" key="10">
    <source>
        <dbReference type="ARBA" id="ARBA00023033"/>
    </source>
</evidence>
<organism evidence="14 15">
    <name type="scientific">Dipteronia dyeriana</name>
    <dbReference type="NCBI Taxonomy" id="168575"/>
    <lineage>
        <taxon>Eukaryota</taxon>
        <taxon>Viridiplantae</taxon>
        <taxon>Streptophyta</taxon>
        <taxon>Embryophyta</taxon>
        <taxon>Tracheophyta</taxon>
        <taxon>Spermatophyta</taxon>
        <taxon>Magnoliopsida</taxon>
        <taxon>eudicotyledons</taxon>
        <taxon>Gunneridae</taxon>
        <taxon>Pentapetalae</taxon>
        <taxon>rosids</taxon>
        <taxon>malvids</taxon>
        <taxon>Sapindales</taxon>
        <taxon>Sapindaceae</taxon>
        <taxon>Hippocastanoideae</taxon>
        <taxon>Acereae</taxon>
        <taxon>Dipteronia</taxon>
    </lineage>
</organism>
<keyword evidence="9 12" id="KW-0408">Iron</keyword>
<keyword evidence="7 13" id="KW-1133">Transmembrane helix</keyword>
<dbReference type="PANTHER" id="PTHR24282:SF148">
    <property type="entry name" value="CYTOCHROME P450 72A15-LIKE"/>
    <property type="match status" value="1"/>
</dbReference>
<keyword evidence="5 13" id="KW-0812">Transmembrane</keyword>
<protein>
    <recommendedName>
        <fullName evidence="16">Cytochrome P450</fullName>
    </recommendedName>
</protein>
<comment type="subcellular location">
    <subcellularLocation>
        <location evidence="2">Membrane</location>
        <topology evidence="2">Single-pass membrane protein</topology>
    </subcellularLocation>
</comment>
<keyword evidence="4 12" id="KW-0349">Heme</keyword>
<dbReference type="PRINTS" id="PR00463">
    <property type="entry name" value="EP450I"/>
</dbReference>
<gene>
    <name evidence="14" type="ORF">Ddye_020204</name>
</gene>
<dbReference type="GO" id="GO:0016020">
    <property type="term" value="C:membrane"/>
    <property type="evidence" value="ECO:0007669"/>
    <property type="project" value="UniProtKB-SubCell"/>
</dbReference>
<comment type="cofactor">
    <cofactor evidence="1 12">
        <name>heme</name>
        <dbReference type="ChEBI" id="CHEBI:30413"/>
    </cofactor>
</comment>
<sequence length="1046" mass="119560">MENCTLITTLLISSASLVLYGLMRVVYVIWWRPKSLEKQLRQQGIQGTSFNLLQFHAGDVKKMVKVSMETWSKPMSLNHHIAPYVLPYFHQMVQKYGKVSLSWIQSRPRLLLTDPELCRLILSDKSGHFIKPPVNPLVDLLQKGVATVEREKWAKRRKLITPAFHLENLKGMVPAFSGCCVDLINKWKKSIITSSGTCEIDVAPEFQNFAGDVIARTAFGSCFEEGKMIFELQKEQLVLSLEAFQSIYFPGLRFIPTKKNRKRYNIEKVIREILQDMIREREQAMQVNGEFCNNDLLDLLLQCKEQSGNDLTVDDIIEECKLFYIAGKATSANWLTWTMIVLSMHTNWQEKAREEVLRTCGKNVPSIENLNNLKIVSMIMNEVLRLYPPVIALLRHTIKKINIGGMSIPSGVDIWLPTLFFHHDPDYWGDDAGEFKPERFAQGVSKATKDQQNAFYPFGWGPRFCLGQTFAMIEAKMALAMILQTFSFKLSPSYTHSPFTLITLQPKHGAPIILHQLTLIFSKQKKRKMENCTTLITTLLISTASLVLYGLMRVVYVVWWRPKSLEKQLRQQGVQGTSFNLLQFHGGDMKKMAKVYNETWSKPMSLNHHIAPYVLPYFHQMVQKYGKASLSWIQSRPRLLLTDPELCRLILSDKSGHFIKPPVNPLAQILQKGVATLEGEKWAKRRKLITPAFHLENLKGMVPAFSSCCVDLINKWKKSIITSSGTCEIDVAPEFQNLAGDVIARTAFGSCFEEGKMIFELQKEQLVLSLEAFQSIYFPGLRFIPTKKNRRRYNIDKVIKEILQDMIRKREQAMQVNGEFGNNDLLELLLQCKEQSGNDLTIEDIIEECKLFYIAGQGTSANSLTWTMIVLSMHTDWQEKAREEVLRTCGKNVPNIENLNNLKIVSMIMNEVQRLYPPVIALLRHTIKKINIGGMSIPSGVDIWLPTLFFHHDPDYWGDDAGEFKPERFAQGVSKATKDQQNAFYPFGWGPRFCLGQTFSVIEAKMAMAMILQTFSFELSPSYTHSPFIVNTLQPQHGAPIILSQL</sequence>
<evidence type="ECO:0000313" key="14">
    <source>
        <dbReference type="EMBL" id="KAK2645009.1"/>
    </source>
</evidence>
<dbReference type="GO" id="GO:0005506">
    <property type="term" value="F:iron ion binding"/>
    <property type="evidence" value="ECO:0007669"/>
    <property type="project" value="InterPro"/>
</dbReference>
<evidence type="ECO:0000256" key="7">
    <source>
        <dbReference type="ARBA" id="ARBA00022989"/>
    </source>
</evidence>
<accession>A0AAD9TZ68</accession>
<evidence type="ECO:0000256" key="4">
    <source>
        <dbReference type="ARBA" id="ARBA00022617"/>
    </source>
</evidence>
<evidence type="ECO:0000256" key="12">
    <source>
        <dbReference type="PIRSR" id="PIRSR602401-1"/>
    </source>
</evidence>